<dbReference type="Gene3D" id="2.60.120.560">
    <property type="entry name" value="Exo-inulinase, domain 1"/>
    <property type="match status" value="1"/>
</dbReference>
<feature type="non-terminal residue" evidence="3">
    <location>
        <position position="1"/>
    </location>
</feature>
<organism evidence="3">
    <name type="scientific">marine metagenome</name>
    <dbReference type="NCBI Taxonomy" id="408172"/>
    <lineage>
        <taxon>unclassified sequences</taxon>
        <taxon>metagenomes</taxon>
        <taxon>ecological metagenomes</taxon>
    </lineage>
</organism>
<feature type="region of interest" description="Disordered" evidence="1">
    <location>
        <begin position="126"/>
        <end position="158"/>
    </location>
</feature>
<evidence type="ECO:0000259" key="2">
    <source>
        <dbReference type="Pfam" id="PF06439"/>
    </source>
</evidence>
<evidence type="ECO:0000256" key="1">
    <source>
        <dbReference type="SAM" id="MobiDB-lite"/>
    </source>
</evidence>
<proteinExistence type="predicted"/>
<dbReference type="AlphaFoldDB" id="A0A382C2V0"/>
<dbReference type="GO" id="GO:0016787">
    <property type="term" value="F:hydrolase activity"/>
    <property type="evidence" value="ECO:0007669"/>
    <property type="project" value="InterPro"/>
</dbReference>
<dbReference type="Pfam" id="PF06439">
    <property type="entry name" value="3keto-disac_hyd"/>
    <property type="match status" value="1"/>
</dbReference>
<sequence length="158" mass="17410">EGFVNSGIQIRSVRMPGSHEMIGYQVDAGRGWWGKLYDESRRRKVIGESADPDAVNRAVKEDGWNEYRIRAEGARIRSWINDLPALDYTEAEINIPQDGHIGLQVHGGGKTLVQVKDVAIEILPPTPKAPTWEKVGRPKGNKKNGEAKASAVVKAEGK</sequence>
<dbReference type="InterPro" id="IPR010496">
    <property type="entry name" value="AL/BT2_dom"/>
</dbReference>
<evidence type="ECO:0000313" key="3">
    <source>
        <dbReference type="EMBL" id="SVB20102.1"/>
    </source>
</evidence>
<feature type="domain" description="3-keto-alpha-glucoside-1,2-lyase/3-keto-2-hydroxy-glucal hydratase" evidence="2">
    <location>
        <begin position="5"/>
        <end position="120"/>
    </location>
</feature>
<protein>
    <recommendedName>
        <fullName evidence="2">3-keto-alpha-glucoside-1,2-lyase/3-keto-2-hydroxy-glucal hydratase domain-containing protein</fullName>
    </recommendedName>
</protein>
<accession>A0A382C2V0</accession>
<reference evidence="3" key="1">
    <citation type="submission" date="2018-05" db="EMBL/GenBank/DDBJ databases">
        <authorList>
            <person name="Lanie J.A."/>
            <person name="Ng W.-L."/>
            <person name="Kazmierczak K.M."/>
            <person name="Andrzejewski T.M."/>
            <person name="Davidsen T.M."/>
            <person name="Wayne K.J."/>
            <person name="Tettelin H."/>
            <person name="Glass J.I."/>
            <person name="Rusch D."/>
            <person name="Podicherti R."/>
            <person name="Tsui H.-C.T."/>
            <person name="Winkler M.E."/>
        </authorList>
    </citation>
    <scope>NUCLEOTIDE SEQUENCE</scope>
</reference>
<gene>
    <name evidence="3" type="ORF">METZ01_LOCUS172956</name>
</gene>
<dbReference type="EMBL" id="UINC01032439">
    <property type="protein sequence ID" value="SVB20102.1"/>
    <property type="molecule type" value="Genomic_DNA"/>
</dbReference>
<name>A0A382C2V0_9ZZZZ</name>